<dbReference type="SUPFAM" id="SSF52172">
    <property type="entry name" value="CheY-like"/>
    <property type="match status" value="1"/>
</dbReference>
<dbReference type="OrthoDB" id="9800897at2"/>
<dbReference type="Proteomes" id="UP000295096">
    <property type="component" value="Unassembled WGS sequence"/>
</dbReference>
<dbReference type="PANTHER" id="PTHR44591:SF3">
    <property type="entry name" value="RESPONSE REGULATORY DOMAIN-CONTAINING PROTEIN"/>
    <property type="match status" value="1"/>
</dbReference>
<dbReference type="SMART" id="SM00448">
    <property type="entry name" value="REC"/>
    <property type="match status" value="1"/>
</dbReference>
<dbReference type="EMBL" id="SMSJ01000230">
    <property type="protein sequence ID" value="TDH56976.1"/>
    <property type="molecule type" value="Genomic_DNA"/>
</dbReference>
<evidence type="ECO:0000256" key="2">
    <source>
        <dbReference type="PROSITE-ProRule" id="PRU00169"/>
    </source>
</evidence>
<sequence length="149" mass="15769">MAARLLITDDEPLILLSLADLFEDEDVDVTLASDGLEALAAAQTLGDTLDVLVTDLDMPRMAGRDLIRALRLDRPSLPVVIVSGSASPDSVSELRRTCGGHGPLLLVHKPFASCEVKAAVRRVIAGRETGRATTPQGCSTSKMPVGRPL</sequence>
<evidence type="ECO:0000256" key="3">
    <source>
        <dbReference type="SAM" id="MobiDB-lite"/>
    </source>
</evidence>
<keyword evidence="6" id="KW-1185">Reference proteome</keyword>
<evidence type="ECO:0000259" key="4">
    <source>
        <dbReference type="PROSITE" id="PS50110"/>
    </source>
</evidence>
<proteinExistence type="predicted"/>
<dbReference type="PROSITE" id="PS50110">
    <property type="entry name" value="RESPONSE_REGULATORY"/>
    <property type="match status" value="1"/>
</dbReference>
<reference evidence="5 6" key="1">
    <citation type="journal article" date="2016" name="J. Microbiol.">
        <title>Dankookia rubra gen. nov., sp. nov., an alphaproteobacterium isolated from sediment of a shallow stream.</title>
        <authorList>
            <person name="Kim W.H."/>
            <person name="Kim D.H."/>
            <person name="Kang K."/>
            <person name="Ahn T.Y."/>
        </authorList>
    </citation>
    <scope>NUCLEOTIDE SEQUENCE [LARGE SCALE GENOMIC DNA]</scope>
    <source>
        <strain evidence="5 6">JCM30602</strain>
    </source>
</reference>
<protein>
    <submittedName>
        <fullName evidence="5">Response regulator</fullName>
    </submittedName>
</protein>
<dbReference type="Gene3D" id="3.40.50.2300">
    <property type="match status" value="1"/>
</dbReference>
<dbReference type="AlphaFoldDB" id="A0A4R5Q2Q2"/>
<evidence type="ECO:0000256" key="1">
    <source>
        <dbReference type="ARBA" id="ARBA00022553"/>
    </source>
</evidence>
<dbReference type="CDD" id="cd00156">
    <property type="entry name" value="REC"/>
    <property type="match status" value="1"/>
</dbReference>
<organism evidence="5 6">
    <name type="scientific">Dankookia rubra</name>
    <dbReference type="NCBI Taxonomy" id="1442381"/>
    <lineage>
        <taxon>Bacteria</taxon>
        <taxon>Pseudomonadati</taxon>
        <taxon>Pseudomonadota</taxon>
        <taxon>Alphaproteobacteria</taxon>
        <taxon>Acetobacterales</taxon>
        <taxon>Roseomonadaceae</taxon>
        <taxon>Dankookia</taxon>
    </lineage>
</organism>
<dbReference type="InterPro" id="IPR011006">
    <property type="entry name" value="CheY-like_superfamily"/>
</dbReference>
<feature type="region of interest" description="Disordered" evidence="3">
    <location>
        <begin position="130"/>
        <end position="149"/>
    </location>
</feature>
<name>A0A4R5Q2Q2_9PROT</name>
<evidence type="ECO:0000313" key="5">
    <source>
        <dbReference type="EMBL" id="TDH56976.1"/>
    </source>
</evidence>
<dbReference type="InterPro" id="IPR001789">
    <property type="entry name" value="Sig_transdc_resp-reg_receiver"/>
</dbReference>
<evidence type="ECO:0000313" key="6">
    <source>
        <dbReference type="Proteomes" id="UP000295096"/>
    </source>
</evidence>
<dbReference type="RefSeq" id="WP_133293344.1">
    <property type="nucleotide sequence ID" value="NZ_SMSJ01000230.1"/>
</dbReference>
<accession>A0A4R5Q2Q2</accession>
<dbReference type="GO" id="GO:0000160">
    <property type="term" value="P:phosphorelay signal transduction system"/>
    <property type="evidence" value="ECO:0007669"/>
    <property type="project" value="InterPro"/>
</dbReference>
<comment type="caution">
    <text evidence="5">The sequence shown here is derived from an EMBL/GenBank/DDBJ whole genome shotgun (WGS) entry which is preliminary data.</text>
</comment>
<dbReference type="InterPro" id="IPR050595">
    <property type="entry name" value="Bact_response_regulator"/>
</dbReference>
<keyword evidence="1 2" id="KW-0597">Phosphoprotein</keyword>
<gene>
    <name evidence="5" type="ORF">E2C06_36165</name>
</gene>
<feature type="compositionally biased region" description="Polar residues" evidence="3">
    <location>
        <begin position="131"/>
        <end position="142"/>
    </location>
</feature>
<feature type="modified residue" description="4-aspartylphosphate" evidence="2">
    <location>
        <position position="55"/>
    </location>
</feature>
<dbReference type="PANTHER" id="PTHR44591">
    <property type="entry name" value="STRESS RESPONSE REGULATOR PROTEIN 1"/>
    <property type="match status" value="1"/>
</dbReference>
<feature type="domain" description="Response regulatory" evidence="4">
    <location>
        <begin position="4"/>
        <end position="124"/>
    </location>
</feature>
<dbReference type="Pfam" id="PF00072">
    <property type="entry name" value="Response_reg"/>
    <property type="match status" value="1"/>
</dbReference>